<keyword evidence="2" id="KW-1185">Reference proteome</keyword>
<dbReference type="RefSeq" id="WP_126561531.1">
    <property type="nucleotide sequence ID" value="NZ_RYDJ01000002.1"/>
</dbReference>
<dbReference type="AlphaFoldDB" id="A0A3S0N1I6"/>
<dbReference type="SUPFAM" id="SSF56784">
    <property type="entry name" value="HAD-like"/>
    <property type="match status" value="1"/>
</dbReference>
<dbReference type="GO" id="GO:0016787">
    <property type="term" value="F:hydrolase activity"/>
    <property type="evidence" value="ECO:0007669"/>
    <property type="project" value="UniProtKB-KW"/>
</dbReference>
<dbReference type="InterPro" id="IPR036412">
    <property type="entry name" value="HAD-like_sf"/>
</dbReference>
<dbReference type="SFLD" id="SFLDG01135">
    <property type="entry name" value="C1.5.6:_HAD__Beta-PGM__Phospha"/>
    <property type="match status" value="1"/>
</dbReference>
<dbReference type="NCBIfam" id="TIGR01549">
    <property type="entry name" value="HAD-SF-IA-v1"/>
    <property type="match status" value="1"/>
</dbReference>
<keyword evidence="1" id="KW-0378">Hydrolase</keyword>
<sequence length="224" mass="25519">MIQTVIFDMDGVIVDTEPVHRYAYFKQFEELNIPVTEEMYTSFTGNSTRNIFQKLKEIFEIEHEVEDLIQRKRTIFNDAFDSKADLELLQGVEHLIKELHQNGIQLILASSASKVTIERVFSRFKLHAYFTHVVSGEDFPKSKPHPAIFEYAASLSVAPKANCIVIEDSTNGIKAAKSAGIFCVGYNSIHSEAQDLSEADVMINHFNELDFETVRNIQSKLRNN</sequence>
<dbReference type="CDD" id="cd16423">
    <property type="entry name" value="HAD_BPGM-like"/>
    <property type="match status" value="1"/>
</dbReference>
<organism evidence="1 2">
    <name type="scientific">Flavobacterium bomense</name>
    <dbReference type="NCBI Taxonomy" id="2497483"/>
    <lineage>
        <taxon>Bacteria</taxon>
        <taxon>Pseudomonadati</taxon>
        <taxon>Bacteroidota</taxon>
        <taxon>Flavobacteriia</taxon>
        <taxon>Flavobacteriales</taxon>
        <taxon>Flavobacteriaceae</taxon>
        <taxon>Flavobacterium</taxon>
    </lineage>
</organism>
<evidence type="ECO:0000313" key="2">
    <source>
        <dbReference type="Proteomes" id="UP000280825"/>
    </source>
</evidence>
<accession>A0A3S0N1I6</accession>
<dbReference type="SFLD" id="SFLDG01129">
    <property type="entry name" value="C1.5:_HAD__Beta-PGM__Phosphata"/>
    <property type="match status" value="1"/>
</dbReference>
<name>A0A3S0N1I6_9FLAO</name>
<dbReference type="Pfam" id="PF13419">
    <property type="entry name" value="HAD_2"/>
    <property type="match status" value="1"/>
</dbReference>
<protein>
    <submittedName>
        <fullName evidence="1">HAD family hydrolase</fullName>
    </submittedName>
</protein>
<dbReference type="InterPro" id="IPR023214">
    <property type="entry name" value="HAD_sf"/>
</dbReference>
<comment type="caution">
    <text evidence="1">The sequence shown here is derived from an EMBL/GenBank/DDBJ whole genome shotgun (WGS) entry which is preliminary data.</text>
</comment>
<dbReference type="PANTHER" id="PTHR18901">
    <property type="entry name" value="2-DEOXYGLUCOSE-6-PHOSPHATE PHOSPHATASE 2"/>
    <property type="match status" value="1"/>
</dbReference>
<dbReference type="NCBIfam" id="TIGR01509">
    <property type="entry name" value="HAD-SF-IA-v3"/>
    <property type="match status" value="1"/>
</dbReference>
<reference evidence="1 2" key="1">
    <citation type="submission" date="2018-12" db="EMBL/GenBank/DDBJ databases">
        <title>Flavobacterium sp. nov., isolated from glacier ice.</title>
        <authorList>
            <person name="Liu Q."/>
            <person name="Xin Y.-H."/>
        </authorList>
    </citation>
    <scope>NUCLEOTIDE SEQUENCE [LARGE SCALE GENOMIC DNA]</scope>
    <source>
        <strain evidence="1 2">RB1N8</strain>
    </source>
</reference>
<dbReference type="Proteomes" id="UP000280825">
    <property type="component" value="Unassembled WGS sequence"/>
</dbReference>
<dbReference type="PANTHER" id="PTHR18901:SF38">
    <property type="entry name" value="PSEUDOURIDINE-5'-PHOSPHATASE"/>
    <property type="match status" value="1"/>
</dbReference>
<evidence type="ECO:0000313" key="1">
    <source>
        <dbReference type="EMBL" id="RTZ07000.1"/>
    </source>
</evidence>
<dbReference type="Gene3D" id="3.40.50.1000">
    <property type="entry name" value="HAD superfamily/HAD-like"/>
    <property type="match status" value="1"/>
</dbReference>
<dbReference type="InterPro" id="IPR041492">
    <property type="entry name" value="HAD_2"/>
</dbReference>
<gene>
    <name evidence="1" type="ORF">EKL98_03075</name>
</gene>
<dbReference type="InterPro" id="IPR023198">
    <property type="entry name" value="PGP-like_dom2"/>
</dbReference>
<dbReference type="EMBL" id="RYDJ01000002">
    <property type="protein sequence ID" value="RTZ07000.1"/>
    <property type="molecule type" value="Genomic_DNA"/>
</dbReference>
<dbReference type="InterPro" id="IPR006439">
    <property type="entry name" value="HAD-SF_hydro_IA"/>
</dbReference>
<proteinExistence type="predicted"/>
<dbReference type="Gene3D" id="1.10.150.240">
    <property type="entry name" value="Putative phosphatase, domain 2"/>
    <property type="match status" value="1"/>
</dbReference>
<dbReference type="SFLD" id="SFLDS00003">
    <property type="entry name" value="Haloacid_Dehalogenase"/>
    <property type="match status" value="1"/>
</dbReference>